<dbReference type="Pfam" id="PF00072">
    <property type="entry name" value="Response_reg"/>
    <property type="match status" value="1"/>
</dbReference>
<comment type="caution">
    <text evidence="10">The sequence shown here is derived from an EMBL/GenBank/DDBJ whole genome shotgun (WGS) entry which is preliminary data.</text>
</comment>
<dbReference type="SMART" id="SM00448">
    <property type="entry name" value="REC"/>
    <property type="match status" value="1"/>
</dbReference>
<dbReference type="Pfam" id="PF00486">
    <property type="entry name" value="Trans_reg_C"/>
    <property type="match status" value="1"/>
</dbReference>
<gene>
    <name evidence="10" type="ORF">HY076_09345</name>
</gene>
<evidence type="ECO:0000256" key="2">
    <source>
        <dbReference type="ARBA" id="ARBA00023012"/>
    </source>
</evidence>
<dbReference type="InterPro" id="IPR036388">
    <property type="entry name" value="WH-like_DNA-bd_sf"/>
</dbReference>
<evidence type="ECO:0000256" key="1">
    <source>
        <dbReference type="ARBA" id="ARBA00022553"/>
    </source>
</evidence>
<sequence length="241" mass="26642">MSATPVADRVMIIEDEPEIRDLIGYHLERSGFQVTAVGDGQEGLRRIFESPPDALVLDLMLPGVHGIEILREIRDEAATADLPVIVVTARTSEMDTLLGFENGADDYVTKPLSPRELVARVQALLRRSRVGPGRRTIDAGPVRIDTAAREAWCRERRLMLTPREFGLLTYLARRAGKVVSRDELLHRVWDRDVMAGTRTVDVHIRRLRSKLGADAGVIETAMGAGYKIAARAEPETPASNA</sequence>
<evidence type="ECO:0000259" key="8">
    <source>
        <dbReference type="PROSITE" id="PS50110"/>
    </source>
</evidence>
<dbReference type="GO" id="GO:0000976">
    <property type="term" value="F:transcription cis-regulatory region binding"/>
    <property type="evidence" value="ECO:0007669"/>
    <property type="project" value="TreeGrafter"/>
</dbReference>
<dbReference type="InterPro" id="IPR039420">
    <property type="entry name" value="WalR-like"/>
</dbReference>
<feature type="domain" description="Response regulatory" evidence="8">
    <location>
        <begin position="9"/>
        <end position="125"/>
    </location>
</feature>
<dbReference type="SUPFAM" id="SSF52172">
    <property type="entry name" value="CheY-like"/>
    <property type="match status" value="1"/>
</dbReference>
<evidence type="ECO:0000313" key="11">
    <source>
        <dbReference type="Proteomes" id="UP000807850"/>
    </source>
</evidence>
<protein>
    <submittedName>
        <fullName evidence="10">Response regulator transcription factor</fullName>
    </submittedName>
</protein>
<feature type="modified residue" description="4-aspartylphosphate" evidence="6">
    <location>
        <position position="58"/>
    </location>
</feature>
<dbReference type="Proteomes" id="UP000807850">
    <property type="component" value="Unassembled WGS sequence"/>
</dbReference>
<dbReference type="InterPro" id="IPR001867">
    <property type="entry name" value="OmpR/PhoB-type_DNA-bd"/>
</dbReference>
<evidence type="ECO:0000256" key="3">
    <source>
        <dbReference type="ARBA" id="ARBA00023015"/>
    </source>
</evidence>
<evidence type="ECO:0000256" key="7">
    <source>
        <dbReference type="PROSITE-ProRule" id="PRU01091"/>
    </source>
</evidence>
<dbReference type="Gene3D" id="6.10.250.690">
    <property type="match status" value="1"/>
</dbReference>
<reference evidence="10" key="1">
    <citation type="submission" date="2020-07" db="EMBL/GenBank/DDBJ databases">
        <title>Huge and variable diversity of episymbiotic CPR bacteria and DPANN archaea in groundwater ecosystems.</title>
        <authorList>
            <person name="He C.Y."/>
            <person name="Keren R."/>
            <person name="Whittaker M."/>
            <person name="Farag I.F."/>
            <person name="Doudna J."/>
            <person name="Cate J.H.D."/>
            <person name="Banfield J.F."/>
        </authorList>
    </citation>
    <scope>NUCLEOTIDE SEQUENCE</scope>
    <source>
        <strain evidence="10">NC_groundwater_928_Pr1_S-0.2um_72_17</strain>
    </source>
</reference>
<keyword evidence="2" id="KW-0902">Two-component regulatory system</keyword>
<evidence type="ECO:0000256" key="6">
    <source>
        <dbReference type="PROSITE-ProRule" id="PRU00169"/>
    </source>
</evidence>
<dbReference type="CDD" id="cd00383">
    <property type="entry name" value="trans_reg_C"/>
    <property type="match status" value="1"/>
</dbReference>
<dbReference type="InterPro" id="IPR011006">
    <property type="entry name" value="CheY-like_superfamily"/>
</dbReference>
<evidence type="ECO:0000256" key="4">
    <source>
        <dbReference type="ARBA" id="ARBA00023125"/>
    </source>
</evidence>
<keyword evidence="1 6" id="KW-0597">Phosphoprotein</keyword>
<keyword evidence="5" id="KW-0804">Transcription</keyword>
<keyword evidence="4 7" id="KW-0238">DNA-binding</keyword>
<dbReference type="Gene3D" id="1.10.10.10">
    <property type="entry name" value="Winged helix-like DNA-binding domain superfamily/Winged helix DNA-binding domain"/>
    <property type="match status" value="1"/>
</dbReference>
<dbReference type="GO" id="GO:0005829">
    <property type="term" value="C:cytosol"/>
    <property type="evidence" value="ECO:0007669"/>
    <property type="project" value="TreeGrafter"/>
</dbReference>
<dbReference type="PROSITE" id="PS50110">
    <property type="entry name" value="RESPONSE_REGULATORY"/>
    <property type="match status" value="1"/>
</dbReference>
<dbReference type="GO" id="GO:0000156">
    <property type="term" value="F:phosphorelay response regulator activity"/>
    <property type="evidence" value="ECO:0007669"/>
    <property type="project" value="TreeGrafter"/>
</dbReference>
<dbReference type="Gene3D" id="3.40.50.2300">
    <property type="match status" value="1"/>
</dbReference>
<dbReference type="EMBL" id="JACQAY010000309">
    <property type="protein sequence ID" value="MBI3540463.1"/>
    <property type="molecule type" value="Genomic_DNA"/>
</dbReference>
<feature type="DNA-binding region" description="OmpR/PhoB-type" evidence="7">
    <location>
        <begin position="134"/>
        <end position="230"/>
    </location>
</feature>
<proteinExistence type="predicted"/>
<dbReference type="PANTHER" id="PTHR48111:SF4">
    <property type="entry name" value="DNA-BINDING DUAL TRANSCRIPTIONAL REGULATOR OMPR"/>
    <property type="match status" value="1"/>
</dbReference>
<dbReference type="FunFam" id="3.40.50.2300:FF:000001">
    <property type="entry name" value="DNA-binding response regulator PhoB"/>
    <property type="match status" value="1"/>
</dbReference>
<evidence type="ECO:0000313" key="10">
    <source>
        <dbReference type="EMBL" id="MBI3540463.1"/>
    </source>
</evidence>
<keyword evidence="3" id="KW-0805">Transcription regulation</keyword>
<dbReference type="SMART" id="SM00862">
    <property type="entry name" value="Trans_reg_C"/>
    <property type="match status" value="1"/>
</dbReference>
<dbReference type="SUPFAM" id="SSF46894">
    <property type="entry name" value="C-terminal effector domain of the bipartite response regulators"/>
    <property type="match status" value="1"/>
</dbReference>
<dbReference type="InterPro" id="IPR016032">
    <property type="entry name" value="Sig_transdc_resp-reg_C-effctor"/>
</dbReference>
<dbReference type="PROSITE" id="PS51755">
    <property type="entry name" value="OMPR_PHOB"/>
    <property type="match status" value="1"/>
</dbReference>
<evidence type="ECO:0000259" key="9">
    <source>
        <dbReference type="PROSITE" id="PS51755"/>
    </source>
</evidence>
<dbReference type="InterPro" id="IPR001789">
    <property type="entry name" value="Sig_transdc_resp-reg_receiver"/>
</dbReference>
<dbReference type="AlphaFoldDB" id="A0A9D6L7Q5"/>
<dbReference type="PANTHER" id="PTHR48111">
    <property type="entry name" value="REGULATOR OF RPOS"/>
    <property type="match status" value="1"/>
</dbReference>
<feature type="domain" description="OmpR/PhoB-type" evidence="9">
    <location>
        <begin position="134"/>
        <end position="230"/>
    </location>
</feature>
<evidence type="ECO:0000256" key="5">
    <source>
        <dbReference type="ARBA" id="ARBA00023163"/>
    </source>
</evidence>
<dbReference type="GO" id="GO:0032993">
    <property type="term" value="C:protein-DNA complex"/>
    <property type="evidence" value="ECO:0007669"/>
    <property type="project" value="TreeGrafter"/>
</dbReference>
<organism evidence="10 11">
    <name type="scientific">Eiseniibacteriota bacterium</name>
    <dbReference type="NCBI Taxonomy" id="2212470"/>
    <lineage>
        <taxon>Bacteria</taxon>
        <taxon>Candidatus Eiseniibacteriota</taxon>
    </lineage>
</organism>
<accession>A0A9D6L7Q5</accession>
<name>A0A9D6L7Q5_UNCEI</name>
<dbReference type="GO" id="GO:0006355">
    <property type="term" value="P:regulation of DNA-templated transcription"/>
    <property type="evidence" value="ECO:0007669"/>
    <property type="project" value="InterPro"/>
</dbReference>